<dbReference type="EMBL" id="JAEQMY010000064">
    <property type="protein sequence ID" value="MBL0407120.1"/>
    <property type="molecule type" value="Genomic_DNA"/>
</dbReference>
<gene>
    <name evidence="2" type="ORF">JKG68_24605</name>
</gene>
<dbReference type="Proteomes" id="UP000605848">
    <property type="component" value="Unassembled WGS sequence"/>
</dbReference>
<sequence>MAVGDYGQLAWTVATILAWASLVALGIAWDAHVKFRILLDTPRLDELHMPPVWERRSHRWRSIGLVTFGVGILFFVAWTTVGAVP</sequence>
<evidence type="ECO:0000313" key="2">
    <source>
        <dbReference type="EMBL" id="MBL0407120.1"/>
    </source>
</evidence>
<protein>
    <submittedName>
        <fullName evidence="2">Uncharacterized protein</fullName>
    </submittedName>
</protein>
<dbReference type="RefSeq" id="WP_202063987.1">
    <property type="nucleotide sequence ID" value="NZ_JAEQMY010000064.1"/>
</dbReference>
<name>A0A936ZJH2_9HYPH</name>
<comment type="caution">
    <text evidence="2">The sequence shown here is derived from an EMBL/GenBank/DDBJ whole genome shotgun (WGS) entry which is preliminary data.</text>
</comment>
<keyword evidence="3" id="KW-1185">Reference proteome</keyword>
<evidence type="ECO:0000313" key="3">
    <source>
        <dbReference type="Proteomes" id="UP000605848"/>
    </source>
</evidence>
<accession>A0A936ZJH2</accession>
<keyword evidence="1" id="KW-0812">Transmembrane</keyword>
<evidence type="ECO:0000256" key="1">
    <source>
        <dbReference type="SAM" id="Phobius"/>
    </source>
</evidence>
<feature type="transmembrane region" description="Helical" evidence="1">
    <location>
        <begin position="63"/>
        <end position="84"/>
    </location>
</feature>
<feature type="transmembrane region" description="Helical" evidence="1">
    <location>
        <begin position="6"/>
        <end position="29"/>
    </location>
</feature>
<keyword evidence="1" id="KW-0472">Membrane</keyword>
<keyword evidence="1" id="KW-1133">Transmembrane helix</keyword>
<reference evidence="2" key="1">
    <citation type="submission" date="2021-01" db="EMBL/GenBank/DDBJ databases">
        <title>Microvirga sp.</title>
        <authorList>
            <person name="Kim M.K."/>
        </authorList>
    </citation>
    <scope>NUCLEOTIDE SEQUENCE</scope>
    <source>
        <strain evidence="2">5420S-16</strain>
    </source>
</reference>
<proteinExistence type="predicted"/>
<organism evidence="2 3">
    <name type="scientific">Microvirga aerilata</name>
    <dbReference type="NCBI Taxonomy" id="670292"/>
    <lineage>
        <taxon>Bacteria</taxon>
        <taxon>Pseudomonadati</taxon>
        <taxon>Pseudomonadota</taxon>
        <taxon>Alphaproteobacteria</taxon>
        <taxon>Hyphomicrobiales</taxon>
        <taxon>Methylobacteriaceae</taxon>
        <taxon>Microvirga</taxon>
    </lineage>
</organism>
<dbReference type="AlphaFoldDB" id="A0A936ZJH2"/>